<dbReference type="Proteomes" id="UP001150925">
    <property type="component" value="Unassembled WGS sequence"/>
</dbReference>
<proteinExistence type="predicted"/>
<sequence length="76" mass="8335">MRSFTSLFLISMAAVAVLPYLGFSSAQPGAGRDDVQDNNVSLRKASGNPNYRTLARRSTQECNRECTCPYCKNGNN</sequence>
<organism evidence="3 4">
    <name type="scientific">Dispira parvispora</name>
    <dbReference type="NCBI Taxonomy" id="1520584"/>
    <lineage>
        <taxon>Eukaryota</taxon>
        <taxon>Fungi</taxon>
        <taxon>Fungi incertae sedis</taxon>
        <taxon>Zoopagomycota</taxon>
        <taxon>Kickxellomycotina</taxon>
        <taxon>Dimargaritomycetes</taxon>
        <taxon>Dimargaritales</taxon>
        <taxon>Dimargaritaceae</taxon>
        <taxon>Dispira</taxon>
    </lineage>
</organism>
<feature type="region of interest" description="Disordered" evidence="1">
    <location>
        <begin position="28"/>
        <end position="50"/>
    </location>
</feature>
<feature type="signal peptide" evidence="2">
    <location>
        <begin position="1"/>
        <end position="26"/>
    </location>
</feature>
<keyword evidence="4" id="KW-1185">Reference proteome</keyword>
<feature type="chain" id="PRO_5040811380" evidence="2">
    <location>
        <begin position="27"/>
        <end position="76"/>
    </location>
</feature>
<feature type="compositionally biased region" description="Polar residues" evidence="1">
    <location>
        <begin position="37"/>
        <end position="50"/>
    </location>
</feature>
<accession>A0A9W8AKU1</accession>
<dbReference type="AlphaFoldDB" id="A0A9W8AKU1"/>
<reference evidence="3" key="1">
    <citation type="submission" date="2022-07" db="EMBL/GenBank/DDBJ databases">
        <title>Phylogenomic reconstructions and comparative analyses of Kickxellomycotina fungi.</title>
        <authorList>
            <person name="Reynolds N.K."/>
            <person name="Stajich J.E."/>
            <person name="Barry K."/>
            <person name="Grigoriev I.V."/>
            <person name="Crous P."/>
            <person name="Smith M.E."/>
        </authorList>
    </citation>
    <scope>NUCLEOTIDE SEQUENCE</scope>
    <source>
        <strain evidence="3">RSA 1196</strain>
    </source>
</reference>
<evidence type="ECO:0000256" key="1">
    <source>
        <dbReference type="SAM" id="MobiDB-lite"/>
    </source>
</evidence>
<evidence type="ECO:0000313" key="3">
    <source>
        <dbReference type="EMBL" id="KAJ1957864.1"/>
    </source>
</evidence>
<evidence type="ECO:0000313" key="4">
    <source>
        <dbReference type="Proteomes" id="UP001150925"/>
    </source>
</evidence>
<comment type="caution">
    <text evidence="3">The sequence shown here is derived from an EMBL/GenBank/DDBJ whole genome shotgun (WGS) entry which is preliminary data.</text>
</comment>
<evidence type="ECO:0000256" key="2">
    <source>
        <dbReference type="SAM" id="SignalP"/>
    </source>
</evidence>
<name>A0A9W8AKU1_9FUNG</name>
<gene>
    <name evidence="3" type="ORF">IWQ62_005001</name>
</gene>
<keyword evidence="2" id="KW-0732">Signal</keyword>
<dbReference type="EMBL" id="JANBPY010001873">
    <property type="protein sequence ID" value="KAJ1957864.1"/>
    <property type="molecule type" value="Genomic_DNA"/>
</dbReference>
<protein>
    <submittedName>
        <fullName evidence="3">Uncharacterized protein</fullName>
    </submittedName>
</protein>